<comment type="caution">
    <text evidence="1">The sequence shown here is derived from an EMBL/GenBank/DDBJ whole genome shotgun (WGS) entry which is preliminary data.</text>
</comment>
<reference evidence="1 2" key="1">
    <citation type="submission" date="2021-06" db="EMBL/GenBank/DDBJ databases">
        <authorList>
            <person name="Kallberg Y."/>
            <person name="Tangrot J."/>
            <person name="Rosling A."/>
        </authorList>
    </citation>
    <scope>NUCLEOTIDE SEQUENCE [LARGE SCALE GENOMIC DNA]</scope>
    <source>
        <strain evidence="1 2">120-4 pot B 10/14</strain>
    </source>
</reference>
<proteinExistence type="predicted"/>
<dbReference type="EMBL" id="CAJVQB010013221">
    <property type="protein sequence ID" value="CAG8760760.1"/>
    <property type="molecule type" value="Genomic_DNA"/>
</dbReference>
<organism evidence="1 2">
    <name type="scientific">Gigaspora margarita</name>
    <dbReference type="NCBI Taxonomy" id="4874"/>
    <lineage>
        <taxon>Eukaryota</taxon>
        <taxon>Fungi</taxon>
        <taxon>Fungi incertae sedis</taxon>
        <taxon>Mucoromycota</taxon>
        <taxon>Glomeromycotina</taxon>
        <taxon>Glomeromycetes</taxon>
        <taxon>Diversisporales</taxon>
        <taxon>Gigasporaceae</taxon>
        <taxon>Gigaspora</taxon>
    </lineage>
</organism>
<gene>
    <name evidence="1" type="ORF">GMARGA_LOCUS17450</name>
</gene>
<dbReference type="Proteomes" id="UP000789901">
    <property type="component" value="Unassembled WGS sequence"/>
</dbReference>
<keyword evidence="2" id="KW-1185">Reference proteome</keyword>
<evidence type="ECO:0000313" key="1">
    <source>
        <dbReference type="EMBL" id="CAG8760760.1"/>
    </source>
</evidence>
<accession>A0ABN7VFR4</accession>
<name>A0ABN7VFR4_GIGMA</name>
<protein>
    <submittedName>
        <fullName evidence="1">19395_t:CDS:1</fullName>
    </submittedName>
</protein>
<sequence length="519" mass="60212">MNNPFLSNKNIYSEVSCSDPDKDFEILDDISIGNNSESLKQKTTTVPSSSTCSTNNADNNIYDSLYDIHFDKTAVEMAKLYANSTSQTDINWLASELDTISNEESSWNINNYQENELDIELSSSRTKYINSTCILIDDLNGTSQRCSQSISKPLRQLDQHYDDSTKSLQFLSKWINDISESAEKNTRCLLLDKIFRGIMAFFEKLKLAKLNKEENISNGELENDTIKNDENNKNRKKTTNLLSFLGIKIAFRLKKVNIKKFFANEVLCNTIKKHPAQMGEALANIFWRSRPEIRANKKKLEMPSSLKEYYDGFPLVLSNFFYGLINTIQQNKWKVVVGKQKERGILEKDYDDTRAKKIALFFASVLLSITFPGLNVCSLCQKPRLHTSLYTILYTAGVVAHTNRYEKHLEKQRRKQVNIVEKLWVGEDIWNICIVDNFDLQESTFSYNNLYNITRKTAHITLRMVWQYRFPQAISNLIKSNDTELLAFRIGRSTFIDQQIQNLEKIFHLFVEDKWLDYE</sequence>
<evidence type="ECO:0000313" key="2">
    <source>
        <dbReference type="Proteomes" id="UP000789901"/>
    </source>
</evidence>
<feature type="non-terminal residue" evidence="1">
    <location>
        <position position="519"/>
    </location>
</feature>